<evidence type="ECO:0000313" key="1">
    <source>
        <dbReference type="EMBL" id="AIK68349.1"/>
    </source>
</evidence>
<dbReference type="RefSeq" id="YP_009099875.1">
    <property type="nucleotide sequence ID" value="NC_025429.1"/>
</dbReference>
<proteinExistence type="predicted"/>
<dbReference type="KEGG" id="vg:22109685"/>
<organism evidence="1 2">
    <name type="scientific">Rhizobium phage vB_RleM_P10VF</name>
    <dbReference type="NCBI Taxonomy" id="1527770"/>
    <lineage>
        <taxon>Viruses</taxon>
        <taxon>Duplodnaviria</taxon>
        <taxon>Heunggongvirae</taxon>
        <taxon>Uroviricota</taxon>
        <taxon>Caudoviricetes</taxon>
        <taxon>Pootjesviridae</taxon>
        <taxon>Innesvirus</taxon>
        <taxon>Innesvirus P10VF</taxon>
    </lineage>
</organism>
<protein>
    <submittedName>
        <fullName evidence="1">Uncharacterized protein</fullName>
    </submittedName>
</protein>
<dbReference type="GeneID" id="22109685"/>
<reference evidence="1 2" key="1">
    <citation type="submission" date="2014-07" db="EMBL/GenBank/DDBJ databases">
        <title>Isolation and characterization of Rhizobium leguminosarum phages from western Canadian soils and complete genome sequences of rhizobiophages vB_RleS_L338C and vB_RleM_P10VF.</title>
        <authorList>
            <person name="Restrepo-Cordoba M."/>
            <person name="Halmillawewa A.P."/>
            <person name="Perry B."/>
            <person name="Hynes M.F."/>
            <person name="Yost C.K."/>
        </authorList>
    </citation>
    <scope>NUCLEOTIDE SEQUENCE [LARGE SCALE GENOMIC DNA]</scope>
</reference>
<accession>A0A076YNI0</accession>
<keyword evidence="2" id="KW-1185">Reference proteome</keyword>
<gene>
    <name evidence="1" type="ORF">P10VF_136</name>
</gene>
<dbReference type="Proteomes" id="UP000204140">
    <property type="component" value="Segment"/>
</dbReference>
<name>A0A076YNI0_9CAUD</name>
<evidence type="ECO:0000313" key="2">
    <source>
        <dbReference type="Proteomes" id="UP000204140"/>
    </source>
</evidence>
<sequence length="83" mass="9355">MSNKLLPTFVLLASGSSLAPRITHAMFESLTELAQEESIRVIKQLSKAGYYVFDLFDVREDHVLVESYRVETPEPVVTVKGKK</sequence>
<dbReference type="EMBL" id="KM199770">
    <property type="protein sequence ID" value="AIK68349.1"/>
    <property type="molecule type" value="Genomic_DNA"/>
</dbReference>